<keyword evidence="2" id="KW-1185">Reference proteome</keyword>
<feature type="non-terminal residue" evidence="1">
    <location>
        <position position="1"/>
    </location>
</feature>
<sequence length="35" mass="3701">VPGSEMISPVMLFFCSGEWEEGFVPAGAPMLKSAV</sequence>
<comment type="caution">
    <text evidence="1">The sequence shown here is derived from an EMBL/GenBank/DDBJ whole genome shotgun (WGS) entry which is preliminary data.</text>
</comment>
<evidence type="ECO:0000313" key="2">
    <source>
        <dbReference type="Proteomes" id="UP000265520"/>
    </source>
</evidence>
<dbReference type="EMBL" id="LXQA010562163">
    <property type="protein sequence ID" value="MCI59367.1"/>
    <property type="molecule type" value="Genomic_DNA"/>
</dbReference>
<dbReference type="Proteomes" id="UP000265520">
    <property type="component" value="Unassembled WGS sequence"/>
</dbReference>
<evidence type="ECO:0000313" key="1">
    <source>
        <dbReference type="EMBL" id="MCI59367.1"/>
    </source>
</evidence>
<proteinExistence type="predicted"/>
<protein>
    <submittedName>
        <fullName evidence="1">Uncharacterized protein</fullName>
    </submittedName>
</protein>
<name>A0A392TG29_9FABA</name>
<organism evidence="1 2">
    <name type="scientific">Trifolium medium</name>
    <dbReference type="NCBI Taxonomy" id="97028"/>
    <lineage>
        <taxon>Eukaryota</taxon>
        <taxon>Viridiplantae</taxon>
        <taxon>Streptophyta</taxon>
        <taxon>Embryophyta</taxon>
        <taxon>Tracheophyta</taxon>
        <taxon>Spermatophyta</taxon>
        <taxon>Magnoliopsida</taxon>
        <taxon>eudicotyledons</taxon>
        <taxon>Gunneridae</taxon>
        <taxon>Pentapetalae</taxon>
        <taxon>rosids</taxon>
        <taxon>fabids</taxon>
        <taxon>Fabales</taxon>
        <taxon>Fabaceae</taxon>
        <taxon>Papilionoideae</taxon>
        <taxon>50 kb inversion clade</taxon>
        <taxon>NPAAA clade</taxon>
        <taxon>Hologalegina</taxon>
        <taxon>IRL clade</taxon>
        <taxon>Trifolieae</taxon>
        <taxon>Trifolium</taxon>
    </lineage>
</organism>
<reference evidence="1 2" key="1">
    <citation type="journal article" date="2018" name="Front. Plant Sci.">
        <title>Red Clover (Trifolium pratense) and Zigzag Clover (T. medium) - A Picture of Genomic Similarities and Differences.</title>
        <authorList>
            <person name="Dluhosova J."/>
            <person name="Istvanek J."/>
            <person name="Nedelnik J."/>
            <person name="Repkova J."/>
        </authorList>
    </citation>
    <scope>NUCLEOTIDE SEQUENCE [LARGE SCALE GENOMIC DNA]</scope>
    <source>
        <strain evidence="2">cv. 10/8</strain>
        <tissue evidence="1">Leaf</tissue>
    </source>
</reference>
<dbReference type="AlphaFoldDB" id="A0A392TG29"/>
<accession>A0A392TG29</accession>